<reference evidence="1 2" key="1">
    <citation type="submission" date="2019-09" db="EMBL/GenBank/DDBJ databases">
        <title>YIM 132180 draft genome.</title>
        <authorList>
            <person name="Zhang K."/>
        </authorList>
    </citation>
    <scope>NUCLEOTIDE SEQUENCE [LARGE SCALE GENOMIC DNA]</scope>
    <source>
        <strain evidence="1 2">YIM 132180</strain>
    </source>
</reference>
<proteinExistence type="predicted"/>
<dbReference type="AlphaFoldDB" id="A0A7V7TYW2"/>
<evidence type="ECO:0000313" key="1">
    <source>
        <dbReference type="EMBL" id="KAB0678048.1"/>
    </source>
</evidence>
<dbReference type="Proteomes" id="UP000432089">
    <property type="component" value="Unassembled WGS sequence"/>
</dbReference>
<evidence type="ECO:0000313" key="2">
    <source>
        <dbReference type="Proteomes" id="UP000432089"/>
    </source>
</evidence>
<sequence length="299" mass="33389">MARTIPYLFCRYDLTINEMPLSGSEQHDALAEIRGQMVTHRQPDADEDEGHTFAMRAKHRQLNNHFLLTWAVGYQITQRTIANYNDADDEVDVRIEEGDGIRYAPFVALPELGVLGVCDRSGDPFIGARAGIARFKSVFRKAVDGGDVSVRPAASPQDRQRALKTWDLKRFDFTIRPFNPHPSDPGRKLSELLENERIGKLSGYAVPKEGSSMRLDEGYITEAVGLADSGYGTYGLRGVTEGGLEAAIVKSPYSDDRKKIQQRQADPQVLRVSVEPQRTFDLEANEVAKALIEFYGDEP</sequence>
<protein>
    <submittedName>
        <fullName evidence="1">Uncharacterized protein</fullName>
    </submittedName>
</protein>
<dbReference type="EMBL" id="VZDO01000014">
    <property type="protein sequence ID" value="KAB0678048.1"/>
    <property type="molecule type" value="Genomic_DNA"/>
</dbReference>
<comment type="caution">
    <text evidence="1">The sequence shown here is derived from an EMBL/GenBank/DDBJ whole genome shotgun (WGS) entry which is preliminary data.</text>
</comment>
<keyword evidence="2" id="KW-1185">Reference proteome</keyword>
<organism evidence="1 2">
    <name type="scientific">Plantimonas leprariae</name>
    <dbReference type="NCBI Taxonomy" id="2615207"/>
    <lineage>
        <taxon>Bacteria</taxon>
        <taxon>Pseudomonadati</taxon>
        <taxon>Pseudomonadota</taxon>
        <taxon>Alphaproteobacteria</taxon>
        <taxon>Hyphomicrobiales</taxon>
        <taxon>Aurantimonadaceae</taxon>
        <taxon>Plantimonas</taxon>
    </lineage>
</organism>
<dbReference type="RefSeq" id="WP_150971559.1">
    <property type="nucleotide sequence ID" value="NZ_VZDO01000014.1"/>
</dbReference>
<gene>
    <name evidence="1" type="ORF">F6X38_16615</name>
</gene>
<name>A0A7V7TYW2_9HYPH</name>
<accession>A0A7V7TYW2</accession>